<evidence type="ECO:0000256" key="1">
    <source>
        <dbReference type="SAM" id="MobiDB-lite"/>
    </source>
</evidence>
<dbReference type="NCBIfam" id="TIGR00254">
    <property type="entry name" value="GGDEF"/>
    <property type="match status" value="1"/>
</dbReference>
<evidence type="ECO:0000259" key="3">
    <source>
        <dbReference type="PROSITE" id="PS50113"/>
    </source>
</evidence>
<dbReference type="InterPro" id="IPR000700">
    <property type="entry name" value="PAS-assoc_C"/>
</dbReference>
<evidence type="ECO:0000259" key="2">
    <source>
        <dbReference type="PROSITE" id="PS50112"/>
    </source>
</evidence>
<dbReference type="CDD" id="cd00130">
    <property type="entry name" value="PAS"/>
    <property type="match status" value="1"/>
</dbReference>
<dbReference type="InterPro" id="IPR000014">
    <property type="entry name" value="PAS"/>
</dbReference>
<sequence>METPRDAGAPGTAPDTALDTDTGEPVGIEQLRNLWTLVDTLEACFYVKDVDGRYRFVNQSLAAALGAPAAQILGSTDDAFMDLARSATPHTDRQALQGEKVDADELITLRSGERRTFRTVKLPLFDAERRVVGLCGISSDITAQRRVVEQLVERNELLDTILENVDAAIYLKDIEGRYLYANQPVLDLYGRQLDDLIGRTDRDLMPPELAARVTEYDSAVMAGEGDDMREETIIGADGCKHHFRSRKVALRLPGQPACLIGFSTEITELRGLRSRLEHERITDSLTGLANRTMFESNLEEQLLVATLGGTWLAAVIIDLDQFKFINNNYGQGIGDQLIQLVSQRLQQCDVRPGNLARLSGDEFAFTLPGAGSVEEVADQVEAIRACLGQPYGVLRQPLHLTFSAGISLSQGARYNAAELLGRAESAMYSAKDNGRDQYRFYSPELGGAVAQRVELERDLRAAMGSSEFALHYQPKMRRDGSVAGFEALIRWNRPGVGLILPDHFIPLAEQLGLLLQLGRWVIEQVCRQIADWRSAGLGTIPVSVNLSTSQLTSAALPDYVFELMRAYGIRHGCLEMELTESMMMSDPDLAIAILHRLRGGGVVLSIDDFGTGFSSMAYLRQLPVNYLKLDRSFVKNIADDPKDADLCAGIMALAHKLDMHVIAEGVETSAQHQALADCDCDLFQGFLFSRPMSASTATEFLRQPH</sequence>
<keyword evidence="7" id="KW-1185">Reference proteome</keyword>
<dbReference type="InterPro" id="IPR001633">
    <property type="entry name" value="EAL_dom"/>
</dbReference>
<dbReference type="Pfam" id="PF00563">
    <property type="entry name" value="EAL"/>
    <property type="match status" value="1"/>
</dbReference>
<dbReference type="Pfam" id="PF00990">
    <property type="entry name" value="GGDEF"/>
    <property type="match status" value="1"/>
</dbReference>
<dbReference type="SMART" id="SM00052">
    <property type="entry name" value="EAL"/>
    <property type="match status" value="1"/>
</dbReference>
<dbReference type="SMART" id="SM00267">
    <property type="entry name" value="GGDEF"/>
    <property type="match status" value="1"/>
</dbReference>
<dbReference type="InterPro" id="IPR052155">
    <property type="entry name" value="Biofilm_reg_signaling"/>
</dbReference>
<dbReference type="PROSITE" id="PS50112">
    <property type="entry name" value="PAS"/>
    <property type="match status" value="2"/>
</dbReference>
<dbReference type="SMART" id="SM00091">
    <property type="entry name" value="PAS"/>
    <property type="match status" value="2"/>
</dbReference>
<dbReference type="InterPro" id="IPR029787">
    <property type="entry name" value="Nucleotide_cyclase"/>
</dbReference>
<dbReference type="NCBIfam" id="TIGR00229">
    <property type="entry name" value="sensory_box"/>
    <property type="match status" value="2"/>
</dbReference>
<dbReference type="PROSITE" id="PS50883">
    <property type="entry name" value="EAL"/>
    <property type="match status" value="1"/>
</dbReference>
<protein>
    <submittedName>
        <fullName evidence="6">Bifunctional diguanylate cyclase/phosphodiesterase</fullName>
    </submittedName>
</protein>
<dbReference type="SUPFAM" id="SSF141868">
    <property type="entry name" value="EAL domain-like"/>
    <property type="match status" value="1"/>
</dbReference>
<dbReference type="CDD" id="cd01948">
    <property type="entry name" value="EAL"/>
    <property type="match status" value="1"/>
</dbReference>
<dbReference type="InterPro" id="IPR043128">
    <property type="entry name" value="Rev_trsase/Diguanyl_cyclase"/>
</dbReference>
<dbReference type="Pfam" id="PF08448">
    <property type="entry name" value="PAS_4"/>
    <property type="match status" value="2"/>
</dbReference>
<comment type="caution">
    <text evidence="6">The sequence shown here is derived from an EMBL/GenBank/DDBJ whole genome shotgun (WGS) entry which is preliminary data.</text>
</comment>
<accession>A0ABW0LAD2</accession>
<dbReference type="InterPro" id="IPR013656">
    <property type="entry name" value="PAS_4"/>
</dbReference>
<gene>
    <name evidence="6" type="ORF">ACFPN5_23245</name>
</gene>
<dbReference type="Gene3D" id="3.30.70.270">
    <property type="match status" value="1"/>
</dbReference>
<feature type="domain" description="EAL" evidence="4">
    <location>
        <begin position="452"/>
        <end position="705"/>
    </location>
</feature>
<dbReference type="InterPro" id="IPR000160">
    <property type="entry name" value="GGDEF_dom"/>
</dbReference>
<evidence type="ECO:0000313" key="6">
    <source>
        <dbReference type="EMBL" id="MFC5462734.1"/>
    </source>
</evidence>
<name>A0ABW0LAD2_9BURK</name>
<dbReference type="PROSITE" id="PS50887">
    <property type="entry name" value="GGDEF"/>
    <property type="match status" value="1"/>
</dbReference>
<reference evidence="7" key="1">
    <citation type="journal article" date="2019" name="Int. J. Syst. Evol. Microbiol.">
        <title>The Global Catalogue of Microorganisms (GCM) 10K type strain sequencing project: providing services to taxonomists for standard genome sequencing and annotation.</title>
        <authorList>
            <consortium name="The Broad Institute Genomics Platform"/>
            <consortium name="The Broad Institute Genome Sequencing Center for Infectious Disease"/>
            <person name="Wu L."/>
            <person name="Ma J."/>
        </authorList>
    </citation>
    <scope>NUCLEOTIDE SEQUENCE [LARGE SCALE GENOMIC DNA]</scope>
    <source>
        <strain evidence="7">KACC 12649</strain>
    </source>
</reference>
<evidence type="ECO:0000259" key="5">
    <source>
        <dbReference type="PROSITE" id="PS50887"/>
    </source>
</evidence>
<evidence type="ECO:0000313" key="7">
    <source>
        <dbReference type="Proteomes" id="UP001596050"/>
    </source>
</evidence>
<dbReference type="SUPFAM" id="SSF55073">
    <property type="entry name" value="Nucleotide cyclase"/>
    <property type="match status" value="1"/>
</dbReference>
<feature type="domain" description="GGDEF" evidence="5">
    <location>
        <begin position="310"/>
        <end position="443"/>
    </location>
</feature>
<dbReference type="CDD" id="cd01949">
    <property type="entry name" value="GGDEF"/>
    <property type="match status" value="1"/>
</dbReference>
<feature type="domain" description="PAC" evidence="3">
    <location>
        <begin position="101"/>
        <end position="153"/>
    </location>
</feature>
<feature type="region of interest" description="Disordered" evidence="1">
    <location>
        <begin position="1"/>
        <end position="23"/>
    </location>
</feature>
<dbReference type="PROSITE" id="PS50113">
    <property type="entry name" value="PAC"/>
    <property type="match status" value="1"/>
</dbReference>
<dbReference type="InterPro" id="IPR035965">
    <property type="entry name" value="PAS-like_dom_sf"/>
</dbReference>
<dbReference type="Gene3D" id="3.30.450.20">
    <property type="entry name" value="PAS domain"/>
    <property type="match status" value="2"/>
</dbReference>
<organism evidence="6 7">
    <name type="scientific">Massilia niabensis</name>
    <dbReference type="NCBI Taxonomy" id="544910"/>
    <lineage>
        <taxon>Bacteria</taxon>
        <taxon>Pseudomonadati</taxon>
        <taxon>Pseudomonadota</taxon>
        <taxon>Betaproteobacteria</taxon>
        <taxon>Burkholderiales</taxon>
        <taxon>Oxalobacteraceae</taxon>
        <taxon>Telluria group</taxon>
        <taxon>Massilia</taxon>
    </lineage>
</organism>
<dbReference type="Gene3D" id="3.20.20.450">
    <property type="entry name" value="EAL domain"/>
    <property type="match status" value="1"/>
</dbReference>
<dbReference type="PANTHER" id="PTHR44757:SF2">
    <property type="entry name" value="BIOFILM ARCHITECTURE MAINTENANCE PROTEIN MBAA"/>
    <property type="match status" value="1"/>
</dbReference>
<feature type="domain" description="PAS" evidence="2">
    <location>
        <begin position="154"/>
        <end position="224"/>
    </location>
</feature>
<dbReference type="EMBL" id="JBHSMU010000018">
    <property type="protein sequence ID" value="MFC5462734.1"/>
    <property type="molecule type" value="Genomic_DNA"/>
</dbReference>
<feature type="domain" description="PAS" evidence="2">
    <location>
        <begin position="30"/>
        <end position="83"/>
    </location>
</feature>
<dbReference type="Proteomes" id="UP001596050">
    <property type="component" value="Unassembled WGS sequence"/>
</dbReference>
<dbReference type="SUPFAM" id="SSF55785">
    <property type="entry name" value="PYP-like sensor domain (PAS domain)"/>
    <property type="match status" value="2"/>
</dbReference>
<evidence type="ECO:0000259" key="4">
    <source>
        <dbReference type="PROSITE" id="PS50883"/>
    </source>
</evidence>
<dbReference type="InterPro" id="IPR035919">
    <property type="entry name" value="EAL_sf"/>
</dbReference>
<dbReference type="PANTHER" id="PTHR44757">
    <property type="entry name" value="DIGUANYLATE CYCLASE DGCP"/>
    <property type="match status" value="1"/>
</dbReference>
<dbReference type="RefSeq" id="WP_379786224.1">
    <property type="nucleotide sequence ID" value="NZ_JBHSMU010000018.1"/>
</dbReference>
<proteinExistence type="predicted"/>